<name>A0A1B0BB26_9MUSC</name>
<proteinExistence type="predicted"/>
<dbReference type="VEuPathDB" id="VectorBase:GPPI024431"/>
<keyword evidence="4" id="KW-1185">Reference proteome</keyword>
<evidence type="ECO:0000313" key="3">
    <source>
        <dbReference type="EnsemblMetazoa" id="GPPI024431-PA"/>
    </source>
</evidence>
<reference evidence="3" key="2">
    <citation type="submission" date="2020-05" db="UniProtKB">
        <authorList>
            <consortium name="EnsemblMetazoa"/>
        </authorList>
    </citation>
    <scope>IDENTIFICATION</scope>
    <source>
        <strain evidence="3">IAEA</strain>
    </source>
</reference>
<keyword evidence="2" id="KW-1133">Transmembrane helix</keyword>
<sequence>MCIESIENILFAYRFVFVFVLLRYYVRAMHKCSCSPAGATVNGVSAGVRRQTLQSEGYGKYQSPPKLSLFMAVIAVGIAVVVFPIKPVSVDDGNAVDDDDEADDDDDDDDDYVNYYTQSQAHHINISELDILLLLLLLYYTPK</sequence>
<dbReference type="EMBL" id="JXJN01011287">
    <property type="status" value="NOT_ANNOTATED_CDS"/>
    <property type="molecule type" value="Genomic_DNA"/>
</dbReference>
<feature type="region of interest" description="Disordered" evidence="1">
    <location>
        <begin position="91"/>
        <end position="110"/>
    </location>
</feature>
<evidence type="ECO:0008006" key="5">
    <source>
        <dbReference type="Google" id="ProtNLM"/>
    </source>
</evidence>
<dbReference type="AlphaFoldDB" id="A0A1B0BB26"/>
<protein>
    <recommendedName>
        <fullName evidence="5">Transmembrane protein</fullName>
    </recommendedName>
</protein>
<organism evidence="3 4">
    <name type="scientific">Glossina palpalis gambiensis</name>
    <dbReference type="NCBI Taxonomy" id="67801"/>
    <lineage>
        <taxon>Eukaryota</taxon>
        <taxon>Metazoa</taxon>
        <taxon>Ecdysozoa</taxon>
        <taxon>Arthropoda</taxon>
        <taxon>Hexapoda</taxon>
        <taxon>Insecta</taxon>
        <taxon>Pterygota</taxon>
        <taxon>Neoptera</taxon>
        <taxon>Endopterygota</taxon>
        <taxon>Diptera</taxon>
        <taxon>Brachycera</taxon>
        <taxon>Muscomorpha</taxon>
        <taxon>Hippoboscoidea</taxon>
        <taxon>Glossinidae</taxon>
        <taxon>Glossina</taxon>
    </lineage>
</organism>
<accession>A0A1B0BB26</accession>
<reference evidence="4" key="1">
    <citation type="submission" date="2015-01" db="EMBL/GenBank/DDBJ databases">
        <authorList>
            <person name="Aksoy S."/>
            <person name="Warren W."/>
            <person name="Wilson R.K."/>
        </authorList>
    </citation>
    <scope>NUCLEOTIDE SEQUENCE [LARGE SCALE GENOMIC DNA]</scope>
    <source>
        <strain evidence="4">IAEA</strain>
    </source>
</reference>
<evidence type="ECO:0000256" key="2">
    <source>
        <dbReference type="SAM" id="Phobius"/>
    </source>
</evidence>
<dbReference type="Proteomes" id="UP000092460">
    <property type="component" value="Unassembled WGS sequence"/>
</dbReference>
<feature type="transmembrane region" description="Helical" evidence="2">
    <location>
        <begin position="6"/>
        <end position="26"/>
    </location>
</feature>
<dbReference type="EnsemblMetazoa" id="GPPI024431-RA">
    <property type="protein sequence ID" value="GPPI024431-PA"/>
    <property type="gene ID" value="GPPI024431"/>
</dbReference>
<keyword evidence="2" id="KW-0472">Membrane</keyword>
<keyword evidence="2" id="KW-0812">Transmembrane</keyword>
<evidence type="ECO:0000256" key="1">
    <source>
        <dbReference type="SAM" id="MobiDB-lite"/>
    </source>
</evidence>
<feature type="compositionally biased region" description="Acidic residues" evidence="1">
    <location>
        <begin position="94"/>
        <end position="110"/>
    </location>
</feature>
<feature type="transmembrane region" description="Helical" evidence="2">
    <location>
        <begin position="67"/>
        <end position="85"/>
    </location>
</feature>
<evidence type="ECO:0000313" key="4">
    <source>
        <dbReference type="Proteomes" id="UP000092460"/>
    </source>
</evidence>